<proteinExistence type="predicted"/>
<dbReference type="KEGG" id="xtw:AB672_05795"/>
<dbReference type="Gene3D" id="3.40.250.10">
    <property type="entry name" value="Rhodanese-like domain"/>
    <property type="match status" value="1"/>
</dbReference>
<reference evidence="2 4" key="1">
    <citation type="journal article" date="2014" name="Genome Announc.">
        <title>Draft Genome Sequence of Xylella fastidiosa Pear Leaf Scorch Strain in Taiwan.</title>
        <authorList>
            <person name="Su C.C."/>
            <person name="Deng W.L."/>
            <person name="Jan F.J."/>
            <person name="Chang C.J."/>
            <person name="Huang H."/>
            <person name="Chen J."/>
        </authorList>
    </citation>
    <scope>NUCLEOTIDE SEQUENCE [LARGE SCALE GENOMIC DNA]</scope>
    <source>
        <strain evidence="2 4">PLS229</strain>
    </source>
</reference>
<dbReference type="EMBL" id="JAJPPU010000002">
    <property type="protein sequence ID" value="MCD8473895.1"/>
    <property type="molecule type" value="Genomic_DNA"/>
</dbReference>
<dbReference type="Proteomes" id="UP000020406">
    <property type="component" value="Unassembled WGS sequence"/>
</dbReference>
<comment type="caution">
    <text evidence="2">The sequence shown here is derived from an EMBL/GenBank/DDBJ whole genome shotgun (WGS) entry which is preliminary data.</text>
</comment>
<evidence type="ECO:0000313" key="4">
    <source>
        <dbReference type="Proteomes" id="UP000020406"/>
    </source>
</evidence>
<gene>
    <name evidence="2" type="ORF">AF72_07630</name>
    <name evidence="3" type="ORF">LPH55_10630</name>
</gene>
<dbReference type="Proteomes" id="UP001430701">
    <property type="component" value="Unassembled WGS sequence"/>
</dbReference>
<dbReference type="CDD" id="cd00158">
    <property type="entry name" value="RHOD"/>
    <property type="match status" value="1"/>
</dbReference>
<dbReference type="OrthoDB" id="9800872at2"/>
<accession>Z9JJR0</accession>
<name>Z9JJR0_9GAMM</name>
<feature type="domain" description="Rhodanese" evidence="1">
    <location>
        <begin position="33"/>
        <end position="115"/>
    </location>
</feature>
<dbReference type="InterPro" id="IPR036873">
    <property type="entry name" value="Rhodanese-like_dom_sf"/>
</dbReference>
<dbReference type="eggNOG" id="COG0607">
    <property type="taxonomic scope" value="Bacteria"/>
</dbReference>
<dbReference type="PROSITE" id="PS50206">
    <property type="entry name" value="RHODANESE_3"/>
    <property type="match status" value="1"/>
</dbReference>
<dbReference type="RefSeq" id="WP_051482320.1">
    <property type="nucleotide sequence ID" value="NZ_CP053627.1"/>
</dbReference>
<dbReference type="PATRIC" id="fig|1444770.3.peg.1810"/>
<dbReference type="STRING" id="1444770.AF72_07630"/>
<dbReference type="SUPFAM" id="SSF52821">
    <property type="entry name" value="Rhodanese/Cell cycle control phosphatase"/>
    <property type="match status" value="1"/>
</dbReference>
<dbReference type="EMBL" id="JDSQ01000011">
    <property type="protein sequence ID" value="EWS77987.1"/>
    <property type="molecule type" value="Genomic_DNA"/>
</dbReference>
<dbReference type="GO" id="GO:0016740">
    <property type="term" value="F:transferase activity"/>
    <property type="evidence" value="ECO:0007669"/>
    <property type="project" value="UniProtKB-KW"/>
</dbReference>
<keyword evidence="2" id="KW-0808">Transferase</keyword>
<evidence type="ECO:0000313" key="2">
    <source>
        <dbReference type="EMBL" id="EWS77987.1"/>
    </source>
</evidence>
<dbReference type="InterPro" id="IPR001763">
    <property type="entry name" value="Rhodanese-like_dom"/>
</dbReference>
<evidence type="ECO:0000313" key="3">
    <source>
        <dbReference type="EMBL" id="MCD8473895.1"/>
    </source>
</evidence>
<organism evidence="2 4">
    <name type="scientific">Xylella taiwanensis</name>
    <dbReference type="NCBI Taxonomy" id="1444770"/>
    <lineage>
        <taxon>Bacteria</taxon>
        <taxon>Pseudomonadati</taxon>
        <taxon>Pseudomonadota</taxon>
        <taxon>Gammaproteobacteria</taxon>
        <taxon>Lysobacterales</taxon>
        <taxon>Lysobacteraceae</taxon>
        <taxon>Xylella</taxon>
    </lineage>
</organism>
<dbReference type="AlphaFoldDB" id="Z9JJR0"/>
<sequence>MTVDNLVATARSPIHEIKVAALATMQVSKDTPIDVRQPAKHLEEHLPNALNIPSSVLEFRIHSILDPIPALASRPLVLYRTVLAAESLQQSRITGGRLLAGGILPWRGKAGGVVHKEEES</sequence>
<protein>
    <submittedName>
        <fullName evidence="3">Rhodanese-like domain-containing protein</fullName>
    </submittedName>
    <submittedName>
        <fullName evidence="2">Sulfurtransferase</fullName>
    </submittedName>
</protein>
<keyword evidence="5" id="KW-1185">Reference proteome</keyword>
<reference evidence="3" key="2">
    <citation type="submission" date="2021-11" db="EMBL/GenBank/DDBJ databases">
        <title>Genome sequence of Xylella taiwanensis PLS432.</title>
        <authorList>
            <person name="Weng L.-W."/>
            <person name="Su C.-C."/>
            <person name="Tsai C.-W."/>
            <person name="Kuo C.-H."/>
        </authorList>
    </citation>
    <scope>NUCLEOTIDE SEQUENCE</scope>
    <source>
        <strain evidence="3">PLS432</strain>
    </source>
</reference>
<evidence type="ECO:0000259" key="1">
    <source>
        <dbReference type="PROSITE" id="PS50206"/>
    </source>
</evidence>
<dbReference type="GeneID" id="68900795"/>
<evidence type="ECO:0000313" key="5">
    <source>
        <dbReference type="Proteomes" id="UP001430701"/>
    </source>
</evidence>